<proteinExistence type="inferred from homology"/>
<dbReference type="Proteomes" id="UP000504640">
    <property type="component" value="Unplaced"/>
</dbReference>
<feature type="domain" description="SCAN box" evidence="22">
    <location>
        <begin position="161"/>
        <end position="239"/>
    </location>
</feature>
<evidence type="ECO:0000256" key="10">
    <source>
        <dbReference type="ARBA" id="ARBA00023015"/>
    </source>
</evidence>
<dbReference type="PANTHER" id="PTHR24381">
    <property type="entry name" value="ZINC FINGER PROTEIN"/>
    <property type="match status" value="1"/>
</dbReference>
<dbReference type="SUPFAM" id="SSF57667">
    <property type="entry name" value="beta-beta-alpha zinc fingers"/>
    <property type="match status" value="4"/>
</dbReference>
<evidence type="ECO:0000259" key="23">
    <source>
        <dbReference type="PROSITE" id="PS50805"/>
    </source>
</evidence>
<feature type="region of interest" description="Disordered" evidence="20">
    <location>
        <begin position="387"/>
        <end position="413"/>
    </location>
</feature>
<keyword evidence="10" id="KW-0805">Transcription regulation</keyword>
<dbReference type="FunFam" id="1.10.4020.10:FF:000001">
    <property type="entry name" value="zinc finger protein 263 isoform X1"/>
    <property type="match status" value="1"/>
</dbReference>
<evidence type="ECO:0000256" key="7">
    <source>
        <dbReference type="ARBA" id="ARBA00022737"/>
    </source>
</evidence>
<keyword evidence="24" id="KW-1185">Reference proteome</keyword>
<keyword evidence="25 26" id="KW-0675">Receptor</keyword>
<dbReference type="PROSITE" id="PS50805">
    <property type="entry name" value="KRAB"/>
    <property type="match status" value="2"/>
</dbReference>
<dbReference type="FunFam" id="3.30.160.60:FF:002716">
    <property type="entry name" value="Zinc finger protein 212"/>
    <property type="match status" value="1"/>
</dbReference>
<dbReference type="InterPro" id="IPR036236">
    <property type="entry name" value="Znf_C2H2_sf"/>
</dbReference>
<dbReference type="PANTHER" id="PTHR24381:SF390">
    <property type="entry name" value="ZINC FINGER PROTEIN 37 HOMOLOG"/>
    <property type="match status" value="1"/>
</dbReference>
<name>A0A6J3GMX9_SAPAP</name>
<dbReference type="Pfam" id="PF02023">
    <property type="entry name" value="SCAN"/>
    <property type="match status" value="1"/>
</dbReference>
<evidence type="ECO:0000259" key="21">
    <source>
        <dbReference type="PROSITE" id="PS50157"/>
    </source>
</evidence>
<keyword evidence="13 19" id="KW-0539">Nucleus</keyword>
<dbReference type="FunFam" id="3.30.160.60:FF:001712">
    <property type="entry name" value="Neurotrophin receptor-interacting factor homolog"/>
    <property type="match status" value="1"/>
</dbReference>
<feature type="domain" description="C2H2-type" evidence="21">
    <location>
        <begin position="591"/>
        <end position="618"/>
    </location>
</feature>
<dbReference type="CDD" id="cd07765">
    <property type="entry name" value="KRAB_A-box"/>
    <property type="match status" value="2"/>
</dbReference>
<dbReference type="RefSeq" id="XP_032119246.1">
    <property type="nucleotide sequence ID" value="XM_032263355.1"/>
</dbReference>
<keyword evidence="4" id="KW-0963">Cytoplasm</keyword>
<dbReference type="Gene3D" id="3.30.160.60">
    <property type="entry name" value="Classic Zinc Finger"/>
    <property type="match status" value="5"/>
</dbReference>
<dbReference type="InterPro" id="IPR036051">
    <property type="entry name" value="KRAB_dom_sf"/>
</dbReference>
<dbReference type="GO" id="GO:0000981">
    <property type="term" value="F:DNA-binding transcription factor activity, RNA polymerase II-specific"/>
    <property type="evidence" value="ECO:0007669"/>
    <property type="project" value="TreeGrafter"/>
</dbReference>
<evidence type="ECO:0000256" key="8">
    <source>
        <dbReference type="ARBA" id="ARBA00022771"/>
    </source>
</evidence>
<feature type="domain" description="KRAB" evidence="23">
    <location>
        <begin position="287"/>
        <end position="361"/>
    </location>
</feature>
<keyword evidence="8 18" id="KW-0863">Zinc-finger</keyword>
<accession>A0A6J3GMX9</accession>
<evidence type="ECO:0000256" key="18">
    <source>
        <dbReference type="PROSITE-ProRule" id="PRU00042"/>
    </source>
</evidence>
<dbReference type="Pfam" id="PF00096">
    <property type="entry name" value="zf-C2H2"/>
    <property type="match status" value="5"/>
</dbReference>
<comment type="subunit">
    <text evidence="15">Interacts with SETDB1 and TRIM28/KAP1. Interacts with ATRX. Forms a complex with ATRX, SETDB1 and TRIM28.</text>
</comment>
<evidence type="ECO:0000256" key="2">
    <source>
        <dbReference type="ARBA" id="ARBA00004604"/>
    </source>
</evidence>
<dbReference type="SMART" id="SM00431">
    <property type="entry name" value="SCAN"/>
    <property type="match status" value="1"/>
</dbReference>
<evidence type="ECO:0000256" key="15">
    <source>
        <dbReference type="ARBA" id="ARBA00063015"/>
    </source>
</evidence>
<dbReference type="GO" id="GO:0008270">
    <property type="term" value="F:zinc ion binding"/>
    <property type="evidence" value="ECO:0007669"/>
    <property type="project" value="UniProtKB-KW"/>
</dbReference>
<evidence type="ECO:0000256" key="12">
    <source>
        <dbReference type="ARBA" id="ARBA00023163"/>
    </source>
</evidence>
<feature type="compositionally biased region" description="Basic and acidic residues" evidence="20">
    <location>
        <begin position="389"/>
        <end position="402"/>
    </location>
</feature>
<evidence type="ECO:0000256" key="9">
    <source>
        <dbReference type="ARBA" id="ARBA00022833"/>
    </source>
</evidence>
<feature type="compositionally biased region" description="Polar residues" evidence="20">
    <location>
        <begin position="403"/>
        <end position="413"/>
    </location>
</feature>
<dbReference type="FunFam" id="3.30.160.60:FF:000965">
    <property type="entry name" value="Neurotrophin receptor-interacting factor homolog"/>
    <property type="match status" value="1"/>
</dbReference>
<dbReference type="FunFam" id="3.30.160.60:FF:000212">
    <property type="entry name" value="zinc finger protein 382 isoform X2"/>
    <property type="match status" value="1"/>
</dbReference>
<feature type="domain" description="KRAB" evidence="23">
    <location>
        <begin position="14"/>
        <end position="85"/>
    </location>
</feature>
<evidence type="ECO:0000256" key="11">
    <source>
        <dbReference type="ARBA" id="ARBA00023125"/>
    </source>
</evidence>
<dbReference type="SMART" id="SM00349">
    <property type="entry name" value="KRAB"/>
    <property type="match status" value="2"/>
</dbReference>
<keyword evidence="6" id="KW-0479">Metal-binding</keyword>
<evidence type="ECO:0000256" key="4">
    <source>
        <dbReference type="ARBA" id="ARBA00022490"/>
    </source>
</evidence>
<sequence length="653" mass="74095">MAARLPTVWSSEPVTFEDVTLGFNPEEWGLLDLKQKSLYREVMLENYRNLVSVEHQLSKPDVVSQLEEAEDFWPVERGIPQDTIPEYPELQLDPKLDPLSAESPLMNIEVVEVLTLNQEVAGPRNAQIQALYAEDGNLNPDSPSKQVQQLVKHPGDPEAARQRFRQFCYKDMTGPQEALDQLRELCHQWLQPEARSKEQILELLVLEQFLGALPVKLRTWVESQHPENCQEVVALVEGVTWMSEEEVLPAEQPVEGTACCLKVTAQQEEKQEDAAICPATVLPEEPVTFQDVAVDFSREEWGLLGPTQRTEYRDVMLETFGHLVSVGWETTLENKQLALNSGIPGEEPAASLKVQESSRDYALSSTSEDTLQGGVQKVQDTGLKQVESAQEKELPQKKHFDNPESQANSGALDTNQVSLQKIDKLESQANSGTLDTNQVLLQKIPPRKRLRKRDSQVNSMKHNSRVKIHQKSCERQNAREGNGCRKTFNRSTKQITFIRIHKGSQVCRCSECGKIFRNPRYFSVHKKIHTGERPYVCQDCGKGFVQSSSLTQHQRVHSGERPFECQECGRTFNDRSAISQHLRTHTGAKPYKCQDCGKAFRQSSHLIRHQRTHTGERPYACNKCGKAFTQSSHLIGHQRTHNRTKRKKKLPTS</sequence>
<dbReference type="PROSITE" id="PS50804">
    <property type="entry name" value="SCAN_BOX"/>
    <property type="match status" value="1"/>
</dbReference>
<comment type="function">
    <text evidence="14">Probable transcription repressor. Specifically binds to the 3'-end of zinc-finger coding genes and recruiting chromatin-modifying proteins such as SETDB1 and TRIM28/KAP1, leading to transcription repression. The SETDB1-TRIM28-ZNF274 complex may play a role in recruiting ATRX to the 3'-exons of zinc-finger coding genes with atypical chromatin signatures to establish or maintain/protect H3K9me3 at these transcriptionally active regions.</text>
</comment>
<dbReference type="CTD" id="10782"/>
<keyword evidence="7" id="KW-0677">Repeat</keyword>
<evidence type="ECO:0000256" key="20">
    <source>
        <dbReference type="SAM" id="MobiDB-lite"/>
    </source>
</evidence>
<dbReference type="GO" id="GO:0005737">
    <property type="term" value="C:cytoplasm"/>
    <property type="evidence" value="ECO:0007669"/>
    <property type="project" value="UniProtKB-SubCell"/>
</dbReference>
<evidence type="ECO:0000256" key="14">
    <source>
        <dbReference type="ARBA" id="ARBA00060250"/>
    </source>
</evidence>
<protein>
    <recommendedName>
        <fullName evidence="16">Neurotrophin receptor-interacting factor homolog</fullName>
    </recommendedName>
    <alternativeName>
        <fullName evidence="17">Zinc finger protein 274</fullName>
    </alternativeName>
</protein>
<keyword evidence="5" id="KW-0678">Repressor</keyword>
<feature type="compositionally biased region" description="Basic residues" evidence="20">
    <location>
        <begin position="636"/>
        <end position="653"/>
    </location>
</feature>
<dbReference type="CDD" id="cd07936">
    <property type="entry name" value="SCAN"/>
    <property type="match status" value="1"/>
</dbReference>
<feature type="region of interest" description="Disordered" evidence="20">
    <location>
        <begin position="448"/>
        <end position="485"/>
    </location>
</feature>
<evidence type="ECO:0000256" key="1">
    <source>
        <dbReference type="ARBA" id="ARBA00004496"/>
    </source>
</evidence>
<evidence type="ECO:0000313" key="25">
    <source>
        <dbReference type="RefSeq" id="XP_032119246.1"/>
    </source>
</evidence>
<comment type="subcellular location">
    <subcellularLocation>
        <location evidence="1">Cytoplasm</location>
    </subcellularLocation>
    <subcellularLocation>
        <location evidence="2">Nucleus</location>
        <location evidence="2">Nucleolus</location>
    </subcellularLocation>
</comment>
<evidence type="ECO:0000256" key="5">
    <source>
        <dbReference type="ARBA" id="ARBA00022491"/>
    </source>
</evidence>
<keyword evidence="9" id="KW-0862">Zinc</keyword>
<feature type="domain" description="C2H2-type" evidence="21">
    <location>
        <begin position="619"/>
        <end position="646"/>
    </location>
</feature>
<evidence type="ECO:0000256" key="3">
    <source>
        <dbReference type="ARBA" id="ARBA00006991"/>
    </source>
</evidence>
<dbReference type="GeneID" id="116540042"/>
<evidence type="ECO:0000259" key="22">
    <source>
        <dbReference type="PROSITE" id="PS50804"/>
    </source>
</evidence>
<dbReference type="RefSeq" id="XP_032119247.1">
    <property type="nucleotide sequence ID" value="XM_032263356.1"/>
</dbReference>
<dbReference type="InterPro" id="IPR003309">
    <property type="entry name" value="SCAN_dom"/>
</dbReference>
<dbReference type="GO" id="GO:0000977">
    <property type="term" value="F:RNA polymerase II transcription regulatory region sequence-specific DNA binding"/>
    <property type="evidence" value="ECO:0007669"/>
    <property type="project" value="TreeGrafter"/>
</dbReference>
<evidence type="ECO:0000256" key="17">
    <source>
        <dbReference type="ARBA" id="ARBA00079196"/>
    </source>
</evidence>
<dbReference type="SUPFAM" id="SSF109640">
    <property type="entry name" value="KRAB domain (Kruppel-associated box)"/>
    <property type="match status" value="2"/>
</dbReference>
<evidence type="ECO:0000256" key="19">
    <source>
        <dbReference type="PROSITE-ProRule" id="PRU00187"/>
    </source>
</evidence>
<dbReference type="Gene3D" id="1.10.4020.10">
    <property type="entry name" value="DNA breaking-rejoining enzymes"/>
    <property type="match status" value="1"/>
</dbReference>
<evidence type="ECO:0000256" key="6">
    <source>
        <dbReference type="ARBA" id="ARBA00022723"/>
    </source>
</evidence>
<keyword evidence="12" id="KW-0804">Transcription</keyword>
<dbReference type="FunFam" id="3.30.160.60:FF:001429">
    <property type="entry name" value="neurotrophin receptor-interacting factor homolog"/>
    <property type="match status" value="1"/>
</dbReference>
<comment type="similarity">
    <text evidence="3">Belongs to the krueppel C2H2-type zinc-finger protein family.</text>
</comment>
<dbReference type="Pfam" id="PF01352">
    <property type="entry name" value="KRAB"/>
    <property type="match status" value="2"/>
</dbReference>
<dbReference type="Gene3D" id="6.10.140.140">
    <property type="match status" value="2"/>
</dbReference>
<dbReference type="InterPro" id="IPR038269">
    <property type="entry name" value="SCAN_sf"/>
</dbReference>
<dbReference type="PROSITE" id="PS00028">
    <property type="entry name" value="ZINC_FINGER_C2H2_1"/>
    <property type="match status" value="5"/>
</dbReference>
<dbReference type="SUPFAM" id="SSF47353">
    <property type="entry name" value="Retrovirus capsid dimerization domain-like"/>
    <property type="match status" value="1"/>
</dbReference>
<dbReference type="GO" id="GO:0005730">
    <property type="term" value="C:nucleolus"/>
    <property type="evidence" value="ECO:0007669"/>
    <property type="project" value="UniProtKB-SubCell"/>
</dbReference>
<feature type="domain" description="C2H2-type" evidence="21">
    <location>
        <begin position="563"/>
        <end position="590"/>
    </location>
</feature>
<dbReference type="InterPro" id="IPR001909">
    <property type="entry name" value="KRAB"/>
</dbReference>
<dbReference type="PROSITE" id="PS50157">
    <property type="entry name" value="ZINC_FINGER_C2H2_2"/>
    <property type="match status" value="5"/>
</dbReference>
<organism evidence="24 25">
    <name type="scientific">Sapajus apella</name>
    <name type="common">Brown-capped capuchin</name>
    <name type="synonym">Cebus apella</name>
    <dbReference type="NCBI Taxonomy" id="9515"/>
    <lineage>
        <taxon>Eukaryota</taxon>
        <taxon>Metazoa</taxon>
        <taxon>Chordata</taxon>
        <taxon>Craniata</taxon>
        <taxon>Vertebrata</taxon>
        <taxon>Euteleostomi</taxon>
        <taxon>Mammalia</taxon>
        <taxon>Eutheria</taxon>
        <taxon>Euarchontoglires</taxon>
        <taxon>Primates</taxon>
        <taxon>Haplorrhini</taxon>
        <taxon>Platyrrhini</taxon>
        <taxon>Cebidae</taxon>
        <taxon>Cebinae</taxon>
        <taxon>Sapajus</taxon>
    </lineage>
</organism>
<evidence type="ECO:0000313" key="26">
    <source>
        <dbReference type="RefSeq" id="XP_032119247.1"/>
    </source>
</evidence>
<feature type="region of interest" description="Disordered" evidence="20">
    <location>
        <begin position="632"/>
        <end position="653"/>
    </location>
</feature>
<keyword evidence="11" id="KW-0238">DNA-binding</keyword>
<feature type="domain" description="C2H2-type" evidence="21">
    <location>
        <begin position="507"/>
        <end position="534"/>
    </location>
</feature>
<dbReference type="InterPro" id="IPR013087">
    <property type="entry name" value="Znf_C2H2_type"/>
</dbReference>
<feature type="domain" description="C2H2-type" evidence="21">
    <location>
        <begin position="535"/>
        <end position="562"/>
    </location>
</feature>
<dbReference type="AlphaFoldDB" id="A0A6J3GMX9"/>
<gene>
    <name evidence="25 26" type="primary">ZNF274</name>
</gene>
<evidence type="ECO:0000256" key="13">
    <source>
        <dbReference type="ARBA" id="ARBA00023242"/>
    </source>
</evidence>
<evidence type="ECO:0000313" key="24">
    <source>
        <dbReference type="Proteomes" id="UP000504640"/>
    </source>
</evidence>
<dbReference type="SMART" id="SM00355">
    <property type="entry name" value="ZnF_C2H2"/>
    <property type="match status" value="5"/>
</dbReference>
<reference evidence="25 26" key="1">
    <citation type="submission" date="2025-04" db="UniProtKB">
        <authorList>
            <consortium name="RefSeq"/>
        </authorList>
    </citation>
    <scope>IDENTIFICATION</scope>
    <source>
        <tissue evidence="25 26">Blood</tissue>
    </source>
</reference>
<evidence type="ECO:0000256" key="16">
    <source>
        <dbReference type="ARBA" id="ARBA00073976"/>
    </source>
</evidence>